<dbReference type="PRINTS" id="PR00313">
    <property type="entry name" value="CABNDNGRPT"/>
</dbReference>
<evidence type="ECO:0000256" key="1">
    <source>
        <dbReference type="ARBA" id="ARBA00004613"/>
    </source>
</evidence>
<dbReference type="InterPro" id="IPR001343">
    <property type="entry name" value="Hemolysn_Ca-bd"/>
</dbReference>
<accession>A0A951Q8U1</accession>
<evidence type="ECO:0000256" key="3">
    <source>
        <dbReference type="SAM" id="MobiDB-lite"/>
    </source>
</evidence>
<name>A0A951Q8U1_9CYAN</name>
<evidence type="ECO:0000313" key="4">
    <source>
        <dbReference type="EMBL" id="MBW4657985.1"/>
    </source>
</evidence>
<evidence type="ECO:0000256" key="2">
    <source>
        <dbReference type="ARBA" id="ARBA00022525"/>
    </source>
</evidence>
<sequence>MQNDMPVENAPDLMPLPDQKEESEMPPDMDDSLPPEASENRIRIKTQRSGKGENRKEKHRHPGLGTEGNDVLTNNKGGKVKLKGGAGDDKLIGGKGKDLLVGGEGNDVLFGHRGPNILEGGAGSDIFVLNRGRGHNVVKDFNALEGDKLVLPQKLSFENLTFRQVGNHTSIQQGNRKVGLLLGVQASSITADIFVKPPVLANLSPLTTPAPV</sequence>
<organism evidence="4 5">
    <name type="scientific">Drouetiella hepatica Uher 2000/2452</name>
    <dbReference type="NCBI Taxonomy" id="904376"/>
    <lineage>
        <taxon>Bacteria</taxon>
        <taxon>Bacillati</taxon>
        <taxon>Cyanobacteriota</taxon>
        <taxon>Cyanophyceae</taxon>
        <taxon>Oculatellales</taxon>
        <taxon>Oculatellaceae</taxon>
        <taxon>Drouetiella</taxon>
    </lineage>
</organism>
<feature type="region of interest" description="Disordered" evidence="3">
    <location>
        <begin position="1"/>
        <end position="77"/>
    </location>
</feature>
<dbReference type="EMBL" id="JAHHHD010000003">
    <property type="protein sequence ID" value="MBW4657985.1"/>
    <property type="molecule type" value="Genomic_DNA"/>
</dbReference>
<proteinExistence type="predicted"/>
<evidence type="ECO:0008006" key="6">
    <source>
        <dbReference type="Google" id="ProtNLM"/>
    </source>
</evidence>
<dbReference type="PANTHER" id="PTHR38340">
    <property type="entry name" value="S-LAYER PROTEIN"/>
    <property type="match status" value="1"/>
</dbReference>
<dbReference type="AlphaFoldDB" id="A0A951Q8U1"/>
<feature type="compositionally biased region" description="Acidic residues" evidence="3">
    <location>
        <begin position="24"/>
        <end position="33"/>
    </location>
</feature>
<comment type="caution">
    <text evidence="4">The sequence shown here is derived from an EMBL/GenBank/DDBJ whole genome shotgun (WGS) entry which is preliminary data.</text>
</comment>
<keyword evidence="2" id="KW-0964">Secreted</keyword>
<reference evidence="4" key="1">
    <citation type="submission" date="2021-05" db="EMBL/GenBank/DDBJ databases">
        <authorList>
            <person name="Pietrasiak N."/>
            <person name="Ward R."/>
            <person name="Stajich J.E."/>
            <person name="Kurbessoian T."/>
        </authorList>
    </citation>
    <scope>NUCLEOTIDE SEQUENCE</scope>
    <source>
        <strain evidence="4">UHER 2000/2452</strain>
    </source>
</reference>
<evidence type="ECO:0000313" key="5">
    <source>
        <dbReference type="Proteomes" id="UP000757435"/>
    </source>
</evidence>
<comment type="subcellular location">
    <subcellularLocation>
        <location evidence="1">Secreted</location>
    </subcellularLocation>
</comment>
<dbReference type="InterPro" id="IPR018511">
    <property type="entry name" value="Hemolysin-typ_Ca-bd_CS"/>
</dbReference>
<dbReference type="InterPro" id="IPR050557">
    <property type="entry name" value="RTX_toxin/Mannuronan_C5-epim"/>
</dbReference>
<dbReference type="Proteomes" id="UP000757435">
    <property type="component" value="Unassembled WGS sequence"/>
</dbReference>
<dbReference type="PROSITE" id="PS00330">
    <property type="entry name" value="HEMOLYSIN_CALCIUM"/>
    <property type="match status" value="1"/>
</dbReference>
<gene>
    <name evidence="4" type="ORF">KME15_04880</name>
</gene>
<dbReference type="GO" id="GO:0005509">
    <property type="term" value="F:calcium ion binding"/>
    <property type="evidence" value="ECO:0007669"/>
    <property type="project" value="InterPro"/>
</dbReference>
<protein>
    <recommendedName>
        <fullName evidence="6">Calcium-binding protein</fullName>
    </recommendedName>
</protein>
<dbReference type="Gene3D" id="2.150.10.10">
    <property type="entry name" value="Serralysin-like metalloprotease, C-terminal"/>
    <property type="match status" value="1"/>
</dbReference>
<reference evidence="4" key="2">
    <citation type="journal article" date="2022" name="Microbiol. Resour. Announc.">
        <title>Metagenome Sequencing to Explore Phylogenomics of Terrestrial Cyanobacteria.</title>
        <authorList>
            <person name="Ward R.D."/>
            <person name="Stajich J.E."/>
            <person name="Johansen J.R."/>
            <person name="Huntemann M."/>
            <person name="Clum A."/>
            <person name="Foster B."/>
            <person name="Foster B."/>
            <person name="Roux S."/>
            <person name="Palaniappan K."/>
            <person name="Varghese N."/>
            <person name="Mukherjee S."/>
            <person name="Reddy T.B.K."/>
            <person name="Daum C."/>
            <person name="Copeland A."/>
            <person name="Chen I.A."/>
            <person name="Ivanova N.N."/>
            <person name="Kyrpides N.C."/>
            <person name="Shapiro N."/>
            <person name="Eloe-Fadrosh E.A."/>
            <person name="Pietrasiak N."/>
        </authorList>
    </citation>
    <scope>NUCLEOTIDE SEQUENCE</scope>
    <source>
        <strain evidence="4">UHER 2000/2452</strain>
    </source>
</reference>
<dbReference type="PANTHER" id="PTHR38340:SF1">
    <property type="entry name" value="S-LAYER PROTEIN"/>
    <property type="match status" value="1"/>
</dbReference>
<dbReference type="Pfam" id="PF00353">
    <property type="entry name" value="HemolysinCabind"/>
    <property type="match status" value="1"/>
</dbReference>
<dbReference type="SUPFAM" id="SSF51120">
    <property type="entry name" value="beta-Roll"/>
    <property type="match status" value="1"/>
</dbReference>
<dbReference type="InterPro" id="IPR011049">
    <property type="entry name" value="Serralysin-like_metalloprot_C"/>
</dbReference>
<dbReference type="GO" id="GO:0005576">
    <property type="term" value="C:extracellular region"/>
    <property type="evidence" value="ECO:0007669"/>
    <property type="project" value="UniProtKB-SubCell"/>
</dbReference>